<keyword evidence="1" id="KW-1133">Transmembrane helix</keyword>
<evidence type="ECO:0000313" key="3">
    <source>
        <dbReference type="Proteomes" id="UP001637996"/>
    </source>
</evidence>
<feature type="transmembrane region" description="Helical" evidence="1">
    <location>
        <begin position="9"/>
        <end position="26"/>
    </location>
</feature>
<organism evidence="2 3">
    <name type="scientific">Anaerococcus martiniensis</name>
    <dbReference type="NCBI Taxonomy" id="3115615"/>
    <lineage>
        <taxon>Bacteria</taxon>
        <taxon>Bacillati</taxon>
        <taxon>Bacillota</taxon>
        <taxon>Tissierellia</taxon>
        <taxon>Tissierellales</taxon>
        <taxon>Peptoniphilaceae</taxon>
        <taxon>Anaerococcus</taxon>
    </lineage>
</organism>
<accession>A0ABW9M8E2</accession>
<dbReference type="EMBL" id="JBGMEI010000005">
    <property type="protein sequence ID" value="MFO3665484.1"/>
    <property type="molecule type" value="Genomic_DNA"/>
</dbReference>
<feature type="transmembrane region" description="Helical" evidence="1">
    <location>
        <begin position="32"/>
        <end position="54"/>
    </location>
</feature>
<dbReference type="Proteomes" id="UP001637996">
    <property type="component" value="Unassembled WGS sequence"/>
</dbReference>
<reference evidence="2 3" key="1">
    <citation type="journal article" date="2025" name="Anaerobe">
        <title>Description of Anaerococcus kampingiae sp. nov., Anaerococcus groningensis sp. nov., Anaerococcus martiniensis sp. nov., and Anaerococcus cruorum sp. nov., isolated from human clinical specimens.</title>
        <authorList>
            <person name="Boiten K.E."/>
            <person name="Meijer J."/>
            <person name="van Wezel E.M."/>
            <person name="Veloo A.C.M."/>
        </authorList>
    </citation>
    <scope>NUCLEOTIDE SEQUENCE [LARGE SCALE GENOMIC DNA]</scope>
    <source>
        <strain evidence="2 3">ENR0831</strain>
    </source>
</reference>
<sequence>MNLKKASQLNLILGFIGLAILIFDLINKGRLSWYSIIIFLIIFIITIIIEKIFFKCPHCKHQIKRNDYFRKTCRNCGKPLDQ</sequence>
<comment type="caution">
    <text evidence="2">The sequence shown here is derived from an EMBL/GenBank/DDBJ whole genome shotgun (WGS) entry which is preliminary data.</text>
</comment>
<proteinExistence type="predicted"/>
<protein>
    <recommendedName>
        <fullName evidence="4">Zinc ribbon domain-containing protein</fullName>
    </recommendedName>
</protein>
<keyword evidence="1" id="KW-0812">Transmembrane</keyword>
<keyword evidence="1" id="KW-0472">Membrane</keyword>
<gene>
    <name evidence="2" type="ORF">ACCQ41_04415</name>
</gene>
<evidence type="ECO:0000256" key="1">
    <source>
        <dbReference type="SAM" id="Phobius"/>
    </source>
</evidence>
<evidence type="ECO:0008006" key="4">
    <source>
        <dbReference type="Google" id="ProtNLM"/>
    </source>
</evidence>
<keyword evidence="3" id="KW-1185">Reference proteome</keyword>
<dbReference type="RefSeq" id="WP_394023876.1">
    <property type="nucleotide sequence ID" value="NZ_JBGMEI010000005.1"/>
</dbReference>
<evidence type="ECO:0000313" key="2">
    <source>
        <dbReference type="EMBL" id="MFO3665484.1"/>
    </source>
</evidence>
<name>A0ABW9M8E2_9FIRM</name>